<protein>
    <submittedName>
        <fullName evidence="3">Uncharacterized protein</fullName>
    </submittedName>
</protein>
<keyword evidence="2" id="KW-1133">Transmembrane helix</keyword>
<evidence type="ECO:0000256" key="1">
    <source>
        <dbReference type="SAM" id="MobiDB-lite"/>
    </source>
</evidence>
<comment type="caution">
    <text evidence="3">The sequence shown here is derived from an EMBL/GenBank/DDBJ whole genome shotgun (WGS) entry which is preliminary data.</text>
</comment>
<feature type="transmembrane region" description="Helical" evidence="2">
    <location>
        <begin position="244"/>
        <end position="264"/>
    </location>
</feature>
<proteinExistence type="predicted"/>
<accession>A0A9W6ZJQ5</accession>
<name>A0A9W6ZJQ5_9STRA</name>
<dbReference type="Proteomes" id="UP001165085">
    <property type="component" value="Unassembled WGS sequence"/>
</dbReference>
<feature type="transmembrane region" description="Helical" evidence="2">
    <location>
        <begin position="276"/>
        <end position="296"/>
    </location>
</feature>
<dbReference type="AlphaFoldDB" id="A0A9W6ZJQ5"/>
<gene>
    <name evidence="3" type="ORF">TrST_g5632</name>
</gene>
<sequence length="383" mass="42336">MRKKCPPSSSPKIGSMVKVTSASEYLQELARINNGGGPSSEKSDSSLVHSFDNDAIDQRFLDWKLKSGSRRASQVGRSQTKLTSDLQASHNPYQHKTRKRSMLAIGTAAVLPFVVRFIDSRSVFGESASARIINVLLTILTAWCWYCLTEVMVKQCNHDSVAMKRMYKNFADHTVLAMRNSVERRGTKSSAMTRPTNKPSPREDLILDLTITTNIKNLLTMYSVIGMLLGKWVTASSETLSRGLLVVQTLLATGFVFLTIFPPWEDFPLIVTANVLLETALALCVLLDVMVGLAAINKFDDEMRSHCASIATELRLLDDTTDAEYEVARRFELIAEHLKENHVVSAKLFGIRVTKQLTGKIIGSLAAATISAAIRTGLERPQA</sequence>
<feature type="transmembrane region" description="Helical" evidence="2">
    <location>
        <begin position="130"/>
        <end position="148"/>
    </location>
</feature>
<keyword evidence="2" id="KW-0812">Transmembrane</keyword>
<dbReference type="EMBL" id="BRXY01000011">
    <property type="protein sequence ID" value="GMH52552.1"/>
    <property type="molecule type" value="Genomic_DNA"/>
</dbReference>
<keyword evidence="4" id="KW-1185">Reference proteome</keyword>
<feature type="region of interest" description="Disordered" evidence="1">
    <location>
        <begin position="72"/>
        <end position="93"/>
    </location>
</feature>
<organism evidence="3 4">
    <name type="scientific">Triparma strigata</name>
    <dbReference type="NCBI Taxonomy" id="1606541"/>
    <lineage>
        <taxon>Eukaryota</taxon>
        <taxon>Sar</taxon>
        <taxon>Stramenopiles</taxon>
        <taxon>Ochrophyta</taxon>
        <taxon>Bolidophyceae</taxon>
        <taxon>Parmales</taxon>
        <taxon>Triparmaceae</taxon>
        <taxon>Triparma</taxon>
    </lineage>
</organism>
<feature type="transmembrane region" description="Helical" evidence="2">
    <location>
        <begin position="101"/>
        <end position="118"/>
    </location>
</feature>
<feature type="compositionally biased region" description="Polar residues" evidence="1">
    <location>
        <begin position="72"/>
        <end position="92"/>
    </location>
</feature>
<reference evidence="4" key="1">
    <citation type="journal article" date="2023" name="Commun. Biol.">
        <title>Genome analysis of Parmales, the sister group of diatoms, reveals the evolutionary specialization of diatoms from phago-mixotrophs to photoautotrophs.</title>
        <authorList>
            <person name="Ban H."/>
            <person name="Sato S."/>
            <person name="Yoshikawa S."/>
            <person name="Yamada K."/>
            <person name="Nakamura Y."/>
            <person name="Ichinomiya M."/>
            <person name="Sato N."/>
            <person name="Blanc-Mathieu R."/>
            <person name="Endo H."/>
            <person name="Kuwata A."/>
            <person name="Ogata H."/>
        </authorList>
    </citation>
    <scope>NUCLEOTIDE SEQUENCE [LARGE SCALE GENOMIC DNA]</scope>
    <source>
        <strain evidence="4">NIES 3701</strain>
    </source>
</reference>
<evidence type="ECO:0000256" key="2">
    <source>
        <dbReference type="SAM" id="Phobius"/>
    </source>
</evidence>
<evidence type="ECO:0000313" key="4">
    <source>
        <dbReference type="Proteomes" id="UP001165085"/>
    </source>
</evidence>
<evidence type="ECO:0000313" key="3">
    <source>
        <dbReference type="EMBL" id="GMH52552.1"/>
    </source>
</evidence>
<keyword evidence="2" id="KW-0472">Membrane</keyword>